<dbReference type="InterPro" id="IPR016084">
    <property type="entry name" value="Haem_Oase-like_multi-hlx"/>
</dbReference>
<dbReference type="Pfam" id="PF14518">
    <property type="entry name" value="Haem_oxygenas_2"/>
    <property type="match status" value="1"/>
</dbReference>
<name>A0A1Q8Q2E9_9BACI</name>
<dbReference type="Gene3D" id="1.20.910.10">
    <property type="entry name" value="Heme oxygenase-like"/>
    <property type="match status" value="1"/>
</dbReference>
<organism evidence="1 2">
    <name type="scientific">Domibacillus antri</name>
    <dbReference type="NCBI Taxonomy" id="1714264"/>
    <lineage>
        <taxon>Bacteria</taxon>
        <taxon>Bacillati</taxon>
        <taxon>Bacillota</taxon>
        <taxon>Bacilli</taxon>
        <taxon>Bacillales</taxon>
        <taxon>Bacillaceae</taxon>
        <taxon>Domibacillus</taxon>
    </lineage>
</organism>
<keyword evidence="2" id="KW-1185">Reference proteome</keyword>
<dbReference type="OrthoDB" id="6192741at2"/>
<dbReference type="RefSeq" id="WP_075399451.1">
    <property type="nucleotide sequence ID" value="NZ_MSDU01000043.1"/>
</dbReference>
<comment type="caution">
    <text evidence="1">The sequence shown here is derived from an EMBL/GenBank/DDBJ whole genome shotgun (WGS) entry which is preliminary data.</text>
</comment>
<reference evidence="1 2" key="1">
    <citation type="submission" date="2016-12" db="EMBL/GenBank/DDBJ databases">
        <title>Domibacillus antri genome sequencing.</title>
        <authorList>
            <person name="Verma A."/>
            <person name="Krishnamurthi S."/>
        </authorList>
    </citation>
    <scope>NUCLEOTIDE SEQUENCE [LARGE SCALE GENOMIC DNA]</scope>
    <source>
        <strain evidence="1 2">XD80</strain>
    </source>
</reference>
<proteinExistence type="predicted"/>
<dbReference type="AlphaFoldDB" id="A0A1Q8Q2E9"/>
<sequence length="250" mass="29163">MELTAEKYHVVTEEELERVRKQHSWVADPIIKASEEVLKEPFFQWLKNVKSVQELKPVVIQLWYHSATFPKVMGLMLGLTSLKENHMMPFYALHIYGEAEHHEMLMEWMLKQGILKDRSEIEEVIPTVATNACVNLVYQMAIEQDRSKWLACLNSGIERCSNHFFIEMTEKLDELNANDPYFTVHVEADEHHSILGLDHLEEAKDPFRQEVIVRKALEGISLWGFMLNSWIGVNRMPEFDLDGTLLNPQK</sequence>
<dbReference type="EMBL" id="MSDU01000043">
    <property type="protein sequence ID" value="OLN21488.1"/>
    <property type="molecule type" value="Genomic_DNA"/>
</dbReference>
<evidence type="ECO:0008006" key="3">
    <source>
        <dbReference type="Google" id="ProtNLM"/>
    </source>
</evidence>
<evidence type="ECO:0000313" key="1">
    <source>
        <dbReference type="EMBL" id="OLN21488.1"/>
    </source>
</evidence>
<dbReference type="SUPFAM" id="SSF48613">
    <property type="entry name" value="Heme oxygenase-like"/>
    <property type="match status" value="1"/>
</dbReference>
<gene>
    <name evidence="1" type="ORF">BTO30_14620</name>
</gene>
<accession>A0A1Q8Q2E9</accession>
<protein>
    <recommendedName>
        <fullName evidence="3">Iron-containing redox enzyme family protein</fullName>
    </recommendedName>
</protein>
<dbReference type="Proteomes" id="UP000185568">
    <property type="component" value="Unassembled WGS sequence"/>
</dbReference>
<evidence type="ECO:0000313" key="2">
    <source>
        <dbReference type="Proteomes" id="UP000185568"/>
    </source>
</evidence>